<reference evidence="1 2" key="1">
    <citation type="submission" date="2016-12" db="EMBL/GenBank/DDBJ databases">
        <title>The genomes of Aspergillus section Nigri reveals drivers in fungal speciation.</title>
        <authorList>
            <consortium name="DOE Joint Genome Institute"/>
            <person name="Vesth T.C."/>
            <person name="Nybo J."/>
            <person name="Theobald S."/>
            <person name="Brandl J."/>
            <person name="Frisvad J.C."/>
            <person name="Nielsen K.F."/>
            <person name="Lyhne E.K."/>
            <person name="Kogle M.E."/>
            <person name="Kuo A."/>
            <person name="Riley R."/>
            <person name="Clum A."/>
            <person name="Nolan M."/>
            <person name="Lipzen A."/>
            <person name="Salamov A."/>
            <person name="Henrissat B."/>
            <person name="Wiebenga A."/>
            <person name="De Vries R.P."/>
            <person name="Grigoriev I.V."/>
            <person name="Mortensen U.H."/>
            <person name="Andersen M.R."/>
            <person name="Baker S.E."/>
        </authorList>
    </citation>
    <scope>NUCLEOTIDE SEQUENCE [LARGE SCALE GENOMIC DNA]</scope>
    <source>
        <strain evidence="1 2">CBS 121591</strain>
    </source>
</reference>
<evidence type="ECO:0000313" key="2">
    <source>
        <dbReference type="Proteomes" id="UP000248340"/>
    </source>
</evidence>
<dbReference type="OrthoDB" id="10461790at2759"/>
<proteinExistence type="predicted"/>
<gene>
    <name evidence="1" type="ORF">BO82DRAFT_41639</name>
</gene>
<dbReference type="VEuPathDB" id="FungiDB:BO82DRAFT_41639"/>
<dbReference type="AlphaFoldDB" id="A0A319CCU8"/>
<dbReference type="GeneID" id="37142737"/>
<accession>A0A319CCU8</accession>
<name>A0A319CCU8_9EURO</name>
<dbReference type="EMBL" id="KZ821689">
    <property type="protein sequence ID" value="PYH83465.1"/>
    <property type="molecule type" value="Genomic_DNA"/>
</dbReference>
<dbReference type="RefSeq" id="XP_025493665.1">
    <property type="nucleotide sequence ID" value="XM_025639995.1"/>
</dbReference>
<sequence length="163" mass="18575">MNKEQITATRRTGTRAKATENFFAHGATHQPLQARSTTRLRDCPEFELPTMGGGIWDGHTVWQTIINNHLREYMYRNIVIRSVCTCTLGNGGCGFQWHGNCHCRSRARSLGTKTPIFGFIDDWDSGVIPQVLCSTVPTHTIWILINMIHFQFCPLDSIWLLVR</sequence>
<dbReference type="Proteomes" id="UP000248340">
    <property type="component" value="Unassembled WGS sequence"/>
</dbReference>
<protein>
    <submittedName>
        <fullName evidence="1">Uncharacterized protein</fullName>
    </submittedName>
</protein>
<keyword evidence="2" id="KW-1185">Reference proteome</keyword>
<evidence type="ECO:0000313" key="1">
    <source>
        <dbReference type="EMBL" id="PYH83465.1"/>
    </source>
</evidence>
<organism evidence="1 2">
    <name type="scientific">Aspergillus uvarum CBS 121591</name>
    <dbReference type="NCBI Taxonomy" id="1448315"/>
    <lineage>
        <taxon>Eukaryota</taxon>
        <taxon>Fungi</taxon>
        <taxon>Dikarya</taxon>
        <taxon>Ascomycota</taxon>
        <taxon>Pezizomycotina</taxon>
        <taxon>Eurotiomycetes</taxon>
        <taxon>Eurotiomycetidae</taxon>
        <taxon>Eurotiales</taxon>
        <taxon>Aspergillaceae</taxon>
        <taxon>Aspergillus</taxon>
        <taxon>Aspergillus subgen. Circumdati</taxon>
    </lineage>
</organism>